<keyword evidence="4" id="KW-0963">Cytoplasm</keyword>
<comment type="subcellular location">
    <subcellularLocation>
        <location evidence="2">Cytoplasm</location>
    </subcellularLocation>
    <subcellularLocation>
        <location evidence="1">Nucleus</location>
    </subcellularLocation>
</comment>
<dbReference type="Gene3D" id="3.10.110.10">
    <property type="entry name" value="Ubiquitin Conjugating Enzyme"/>
    <property type="match status" value="1"/>
</dbReference>
<evidence type="ECO:0000313" key="11">
    <source>
        <dbReference type="Proteomes" id="UP001162480"/>
    </source>
</evidence>
<dbReference type="PANTHER" id="PTHR15628:SF1">
    <property type="entry name" value="RWD DOMAIN-CONTAINING PROTEIN 3"/>
    <property type="match status" value="1"/>
</dbReference>
<gene>
    <name evidence="10" type="ORF">OCTVUL_1B011664</name>
</gene>
<dbReference type="PANTHER" id="PTHR15628">
    <property type="entry name" value="RWD DOMAIN-CONTAINING PROTEIN 3"/>
    <property type="match status" value="1"/>
</dbReference>
<dbReference type="InterPro" id="IPR006575">
    <property type="entry name" value="RWD_dom"/>
</dbReference>
<dbReference type="Pfam" id="PF05773">
    <property type="entry name" value="RWD"/>
    <property type="match status" value="1"/>
</dbReference>
<keyword evidence="5" id="KW-0539">Nucleus</keyword>
<dbReference type="CDD" id="cd24164">
    <property type="entry name" value="RWDD3_C"/>
    <property type="match status" value="1"/>
</dbReference>
<dbReference type="GO" id="GO:0033235">
    <property type="term" value="P:positive regulation of protein sumoylation"/>
    <property type="evidence" value="ECO:0007669"/>
    <property type="project" value="InterPro"/>
</dbReference>
<sequence>MAEDEFSVLAEIFCLPGELTQWRDGKKIHVKVIISEQCPHVEGHEVTLVFSLSEDYPSESCPQIEVSSYSIKCDDIRDKLQTYAHSNVGSPLLLDLINYAKDLIQDLHSSNTSDCVQLATHRENSVTDTQSSPLPPPPSSHTKNLKAKSLTSQNIGSQTGIKDVQNWTLLIHIDHMRAKAKYIKFIKKWCRDFQLSGQLIFFKKTILLFLIGEHNNLKSYLVQHKTVCVDVDSRGVGCKEKMMTVLCEEPYLKDSLNIIRSGLQIQECSSLDEVKDIFTNASSQHLFVLLHPVFDQLGDVEDSDLHKAARDGNLDQMRSLLLAPHCTPLDINLKNCMGQTPLAQAAAGGNLECVKLLLEHNCITSTSDIKAQTPLFLALRNQHFDVARFLLIHGANPDGDLANAATPLCHAAWHGDLEAIKLLLEFGADVNLKNQNDIKIDYQRPLSLAFAYQHLECVKLLLKSGADPNLSGYFCHRAVRKKYSSIYVHLFYQFGINIFQKDKSLMFAWELDNDQNECVKLLNILKETPRQLKASCRICIWKHIGWQRIKKINELVMLPKFLISYLNYDDLCG</sequence>
<evidence type="ECO:0000256" key="1">
    <source>
        <dbReference type="ARBA" id="ARBA00004123"/>
    </source>
</evidence>
<dbReference type="GO" id="GO:0005737">
    <property type="term" value="C:cytoplasm"/>
    <property type="evidence" value="ECO:0007669"/>
    <property type="project" value="UniProtKB-SubCell"/>
</dbReference>
<feature type="domain" description="RWD" evidence="8">
    <location>
        <begin position="4"/>
        <end position="107"/>
    </location>
</feature>
<dbReference type="EMBL" id="OX597823">
    <property type="protein sequence ID" value="CAI9729509.1"/>
    <property type="molecule type" value="Genomic_DNA"/>
</dbReference>
<feature type="repeat" description="ANK" evidence="6">
    <location>
        <begin position="370"/>
        <end position="398"/>
    </location>
</feature>
<dbReference type="InterPro" id="IPR002110">
    <property type="entry name" value="Ankyrin_rpt"/>
</dbReference>
<evidence type="ECO:0000256" key="4">
    <source>
        <dbReference type="ARBA" id="ARBA00022490"/>
    </source>
</evidence>
<evidence type="ECO:0000256" key="6">
    <source>
        <dbReference type="PROSITE-ProRule" id="PRU00023"/>
    </source>
</evidence>
<dbReference type="Pfam" id="PF12796">
    <property type="entry name" value="Ank_2"/>
    <property type="match status" value="2"/>
</dbReference>
<feature type="repeat" description="ANK" evidence="6">
    <location>
        <begin position="337"/>
        <end position="369"/>
    </location>
</feature>
<dbReference type="InterPro" id="IPR036770">
    <property type="entry name" value="Ankyrin_rpt-contain_sf"/>
</dbReference>
<dbReference type="InterPro" id="IPR001496">
    <property type="entry name" value="SOCS_box"/>
</dbReference>
<proteinExistence type="predicted"/>
<evidence type="ECO:0000256" key="3">
    <source>
        <dbReference type="ARBA" id="ARBA00015444"/>
    </source>
</evidence>
<keyword evidence="11" id="KW-1185">Reference proteome</keyword>
<dbReference type="PROSITE" id="PS50297">
    <property type="entry name" value="ANK_REP_REGION"/>
    <property type="match status" value="4"/>
</dbReference>
<feature type="domain" description="SOCS box" evidence="9">
    <location>
        <begin position="529"/>
        <end position="569"/>
    </location>
</feature>
<reference evidence="10" key="1">
    <citation type="submission" date="2023-08" db="EMBL/GenBank/DDBJ databases">
        <authorList>
            <person name="Alioto T."/>
            <person name="Alioto T."/>
            <person name="Gomez Garrido J."/>
        </authorList>
    </citation>
    <scope>NUCLEOTIDE SEQUENCE</scope>
</reference>
<dbReference type="PRINTS" id="PR01415">
    <property type="entry name" value="ANKYRIN"/>
</dbReference>
<dbReference type="GO" id="GO:0005634">
    <property type="term" value="C:nucleus"/>
    <property type="evidence" value="ECO:0007669"/>
    <property type="project" value="UniProtKB-SubCell"/>
</dbReference>
<dbReference type="GO" id="GO:1902073">
    <property type="term" value="P:positive regulation of hypoxia-inducible factor-1alpha signaling pathway"/>
    <property type="evidence" value="ECO:0007669"/>
    <property type="project" value="InterPro"/>
</dbReference>
<evidence type="ECO:0000259" key="8">
    <source>
        <dbReference type="SMART" id="SM00591"/>
    </source>
</evidence>
<evidence type="ECO:0000259" key="9">
    <source>
        <dbReference type="SMART" id="SM00969"/>
    </source>
</evidence>
<dbReference type="CDD" id="cd03716">
    <property type="entry name" value="SOCS_ASB_like"/>
    <property type="match status" value="1"/>
</dbReference>
<dbReference type="Pfam" id="PF07525">
    <property type="entry name" value="SOCS_box"/>
    <property type="match status" value="1"/>
</dbReference>
<dbReference type="Proteomes" id="UP001162480">
    <property type="component" value="Chromosome 10"/>
</dbReference>
<dbReference type="PROSITE" id="PS50088">
    <property type="entry name" value="ANK_REPEAT"/>
    <property type="match status" value="4"/>
</dbReference>
<feature type="region of interest" description="Disordered" evidence="7">
    <location>
        <begin position="121"/>
        <end position="154"/>
    </location>
</feature>
<evidence type="ECO:0000313" key="10">
    <source>
        <dbReference type="EMBL" id="CAI9729509.1"/>
    </source>
</evidence>
<dbReference type="SMART" id="SM00248">
    <property type="entry name" value="ANK"/>
    <property type="match status" value="5"/>
</dbReference>
<dbReference type="InterPro" id="IPR038840">
    <property type="entry name" value="RWDD3"/>
</dbReference>
<dbReference type="InterPro" id="IPR016135">
    <property type="entry name" value="UBQ-conjugating_enzyme/RWD"/>
</dbReference>
<accession>A0AA36B8U0</accession>
<dbReference type="AlphaFoldDB" id="A0AA36B8U0"/>
<protein>
    <recommendedName>
        <fullName evidence="3">RWD domain-containing protein 3</fullName>
    </recommendedName>
</protein>
<feature type="repeat" description="ANK" evidence="6">
    <location>
        <begin position="403"/>
        <end position="435"/>
    </location>
</feature>
<evidence type="ECO:0000256" key="7">
    <source>
        <dbReference type="SAM" id="MobiDB-lite"/>
    </source>
</evidence>
<dbReference type="SUPFAM" id="SSF54495">
    <property type="entry name" value="UBC-like"/>
    <property type="match status" value="1"/>
</dbReference>
<dbReference type="SUPFAM" id="SSF48403">
    <property type="entry name" value="Ankyrin repeat"/>
    <property type="match status" value="1"/>
</dbReference>
<evidence type="ECO:0000256" key="2">
    <source>
        <dbReference type="ARBA" id="ARBA00004496"/>
    </source>
</evidence>
<name>A0AA36B8U0_OCTVU</name>
<evidence type="ECO:0000256" key="5">
    <source>
        <dbReference type="ARBA" id="ARBA00023242"/>
    </source>
</evidence>
<organism evidence="10 11">
    <name type="scientific">Octopus vulgaris</name>
    <name type="common">Common octopus</name>
    <dbReference type="NCBI Taxonomy" id="6645"/>
    <lineage>
        <taxon>Eukaryota</taxon>
        <taxon>Metazoa</taxon>
        <taxon>Spiralia</taxon>
        <taxon>Lophotrochozoa</taxon>
        <taxon>Mollusca</taxon>
        <taxon>Cephalopoda</taxon>
        <taxon>Coleoidea</taxon>
        <taxon>Octopodiformes</taxon>
        <taxon>Octopoda</taxon>
        <taxon>Incirrata</taxon>
        <taxon>Octopodidae</taxon>
        <taxon>Octopus</taxon>
    </lineage>
</organism>
<dbReference type="Gene3D" id="1.25.40.20">
    <property type="entry name" value="Ankyrin repeat-containing domain"/>
    <property type="match status" value="1"/>
</dbReference>
<keyword evidence="6" id="KW-0040">ANK repeat</keyword>
<dbReference type="Gene3D" id="1.10.750.20">
    <property type="entry name" value="SOCS box"/>
    <property type="match status" value="1"/>
</dbReference>
<dbReference type="SMART" id="SM00591">
    <property type="entry name" value="RWD"/>
    <property type="match status" value="1"/>
</dbReference>
<dbReference type="SMART" id="SM00969">
    <property type="entry name" value="SOCS_box"/>
    <property type="match status" value="1"/>
</dbReference>
<feature type="repeat" description="ANK" evidence="6">
    <location>
        <begin position="441"/>
        <end position="473"/>
    </location>
</feature>